<evidence type="ECO:0000256" key="3">
    <source>
        <dbReference type="ARBA" id="ARBA00022723"/>
    </source>
</evidence>
<evidence type="ECO:0000256" key="1">
    <source>
        <dbReference type="ARBA" id="ARBA00001947"/>
    </source>
</evidence>
<organism evidence="7 8">
    <name type="scientific">Paenibacillus marchantiophytorum</name>
    <dbReference type="NCBI Taxonomy" id="1619310"/>
    <lineage>
        <taxon>Bacteria</taxon>
        <taxon>Bacillati</taxon>
        <taxon>Bacillota</taxon>
        <taxon>Bacilli</taxon>
        <taxon>Bacillales</taxon>
        <taxon>Paenibacillaceae</taxon>
        <taxon>Paenibacillus</taxon>
    </lineage>
</organism>
<keyword evidence="5" id="KW-0560">Oxidoreductase</keyword>
<comment type="similarity">
    <text evidence="2">Belongs to the DODA-type extradiol aromatic ring-opening dioxygenase family.</text>
</comment>
<dbReference type="Proteomes" id="UP000615455">
    <property type="component" value="Unassembled WGS sequence"/>
</dbReference>
<dbReference type="InterPro" id="IPR014436">
    <property type="entry name" value="Extradiol_dOase_DODA"/>
</dbReference>
<keyword evidence="4" id="KW-0862">Zinc</keyword>
<dbReference type="PANTHER" id="PTHR30096">
    <property type="entry name" value="4,5-DOPA DIOXYGENASE EXTRADIOL-LIKE PROTEIN"/>
    <property type="match status" value="1"/>
</dbReference>
<evidence type="ECO:0000313" key="7">
    <source>
        <dbReference type="EMBL" id="GGA16077.1"/>
    </source>
</evidence>
<dbReference type="RefSeq" id="WP_189020722.1">
    <property type="nucleotide sequence ID" value="NZ_BMHE01000084.1"/>
</dbReference>
<dbReference type="EMBL" id="BMHE01000084">
    <property type="protein sequence ID" value="GGA16077.1"/>
    <property type="molecule type" value="Genomic_DNA"/>
</dbReference>
<evidence type="ECO:0000313" key="8">
    <source>
        <dbReference type="Proteomes" id="UP000615455"/>
    </source>
</evidence>
<dbReference type="PANTHER" id="PTHR30096:SF0">
    <property type="entry name" value="4,5-DOPA DIOXYGENASE EXTRADIOL-LIKE PROTEIN"/>
    <property type="match status" value="1"/>
</dbReference>
<evidence type="ECO:0000256" key="4">
    <source>
        <dbReference type="ARBA" id="ARBA00022833"/>
    </source>
</evidence>
<feature type="domain" description="Extradiol ring-cleavage dioxygenase class III enzyme subunit B" evidence="6">
    <location>
        <begin position="5"/>
        <end position="243"/>
    </location>
</feature>
<gene>
    <name evidence="7" type="ORF">GCM10008018_70910</name>
</gene>
<comment type="caution">
    <text evidence="7">The sequence shown here is derived from an EMBL/GenBank/DDBJ whole genome shotgun (WGS) entry which is preliminary data.</text>
</comment>
<evidence type="ECO:0000256" key="2">
    <source>
        <dbReference type="ARBA" id="ARBA00007581"/>
    </source>
</evidence>
<keyword evidence="7" id="KW-0223">Dioxygenase</keyword>
<keyword evidence="8" id="KW-1185">Reference proteome</keyword>
<protein>
    <submittedName>
        <fullName evidence="7">Dioxygenase</fullName>
    </submittedName>
</protein>
<accession>A0ABQ1FJC7</accession>
<dbReference type="SUPFAM" id="SSF53213">
    <property type="entry name" value="LigB-like"/>
    <property type="match status" value="1"/>
</dbReference>
<dbReference type="InterPro" id="IPR004183">
    <property type="entry name" value="Xdiol_dOase_suB"/>
</dbReference>
<keyword evidence="3" id="KW-0479">Metal-binding</keyword>
<evidence type="ECO:0000256" key="5">
    <source>
        <dbReference type="ARBA" id="ARBA00023002"/>
    </source>
</evidence>
<sequence length="260" mass="29447">MIPSLFITHGTPMLAVEDTTYSRYLEELGRTFPRPQAIILFSAHWESDVQMISEIDEYSMMYDFGGFPNELYQVIYPAKGSKEVSLQVQELLNAAGIANRTERERGLDHGSWTILKRMYPDADIPLIAMSVNPSLTPAEQYAIGKALAPLREQDVLIIGSGVTVHNFGLLRAKDKSAVKSLVLGFEKWLENHMKQWDLDSLFRYEELAPNAKIAVPQQAKEHFIPVFYTMGAANQNEFTKTLFQGLVMDVIMNSVYQYGE</sequence>
<dbReference type="Gene3D" id="3.40.830.10">
    <property type="entry name" value="LigB-like"/>
    <property type="match status" value="1"/>
</dbReference>
<reference evidence="8" key="1">
    <citation type="journal article" date="2019" name="Int. J. Syst. Evol. Microbiol.">
        <title>The Global Catalogue of Microorganisms (GCM) 10K type strain sequencing project: providing services to taxonomists for standard genome sequencing and annotation.</title>
        <authorList>
            <consortium name="The Broad Institute Genomics Platform"/>
            <consortium name="The Broad Institute Genome Sequencing Center for Infectious Disease"/>
            <person name="Wu L."/>
            <person name="Ma J."/>
        </authorList>
    </citation>
    <scope>NUCLEOTIDE SEQUENCE [LARGE SCALE GENOMIC DNA]</scope>
    <source>
        <strain evidence="8">CGMCC 1.15043</strain>
    </source>
</reference>
<comment type="cofactor">
    <cofactor evidence="1">
        <name>Zn(2+)</name>
        <dbReference type="ChEBI" id="CHEBI:29105"/>
    </cofactor>
</comment>
<dbReference type="PIRSF" id="PIRSF006157">
    <property type="entry name" value="Doxgns_DODA"/>
    <property type="match status" value="1"/>
</dbReference>
<dbReference type="Pfam" id="PF02900">
    <property type="entry name" value="LigB"/>
    <property type="match status" value="1"/>
</dbReference>
<name>A0ABQ1FJC7_9BACL</name>
<dbReference type="CDD" id="cd07363">
    <property type="entry name" value="45_DOPA_Dioxygenase"/>
    <property type="match status" value="1"/>
</dbReference>
<evidence type="ECO:0000259" key="6">
    <source>
        <dbReference type="Pfam" id="PF02900"/>
    </source>
</evidence>
<dbReference type="GO" id="GO:0051213">
    <property type="term" value="F:dioxygenase activity"/>
    <property type="evidence" value="ECO:0007669"/>
    <property type="project" value="UniProtKB-KW"/>
</dbReference>
<proteinExistence type="inferred from homology"/>